<reference evidence="1 2" key="1">
    <citation type="journal article" date="2016" name="Nat. Commun.">
        <title>Thousands of microbial genomes shed light on interconnected biogeochemical processes in an aquifer system.</title>
        <authorList>
            <person name="Anantharaman K."/>
            <person name="Brown C.T."/>
            <person name="Hug L.A."/>
            <person name="Sharon I."/>
            <person name="Castelle C.J."/>
            <person name="Probst A.J."/>
            <person name="Thomas B.C."/>
            <person name="Singh A."/>
            <person name="Wilkins M.J."/>
            <person name="Karaoz U."/>
            <person name="Brodie E.L."/>
            <person name="Williams K.H."/>
            <person name="Hubbard S.S."/>
            <person name="Banfield J.F."/>
        </authorList>
    </citation>
    <scope>NUCLEOTIDE SEQUENCE [LARGE SCALE GENOMIC DNA]</scope>
</reference>
<evidence type="ECO:0000313" key="1">
    <source>
        <dbReference type="EMBL" id="OGG54404.1"/>
    </source>
</evidence>
<gene>
    <name evidence="1" type="ORF">A3D62_00560</name>
</gene>
<dbReference type="Proteomes" id="UP000177659">
    <property type="component" value="Unassembled WGS sequence"/>
</dbReference>
<accession>A0A1F6CZ06</accession>
<evidence type="ECO:0000313" key="2">
    <source>
        <dbReference type="Proteomes" id="UP000177659"/>
    </source>
</evidence>
<sequence>MSSLFEALQKVGKVSCEQAKLEEDRRRDRDAGVLHAQLEAIKSRRIEALLNQVRRVTTLKRFRPVARDLLLLQPDSIGIVVESAGALQPQDGLEKFREDMTRLYEWLPSLSEDEQESLIKEAFK</sequence>
<dbReference type="EMBL" id="MFLC01000039">
    <property type="protein sequence ID" value="OGG54404.1"/>
    <property type="molecule type" value="Genomic_DNA"/>
</dbReference>
<proteinExistence type="predicted"/>
<protein>
    <submittedName>
        <fullName evidence="1">Uncharacterized protein</fullName>
    </submittedName>
</protein>
<name>A0A1F6CZ06_9BACT</name>
<dbReference type="AlphaFoldDB" id="A0A1F6CZ06"/>
<comment type="caution">
    <text evidence="1">The sequence shown here is derived from an EMBL/GenBank/DDBJ whole genome shotgun (WGS) entry which is preliminary data.</text>
</comment>
<organism evidence="1 2">
    <name type="scientific">Candidatus Kaiserbacteria bacterium RIFCSPHIGHO2_02_FULL_49_11</name>
    <dbReference type="NCBI Taxonomy" id="1798489"/>
    <lineage>
        <taxon>Bacteria</taxon>
        <taxon>Candidatus Kaiseribacteriota</taxon>
    </lineage>
</organism>